<evidence type="ECO:0000256" key="2">
    <source>
        <dbReference type="ARBA" id="ARBA00022485"/>
    </source>
</evidence>
<dbReference type="GeneID" id="93279378"/>
<dbReference type="InterPro" id="IPR017900">
    <property type="entry name" value="4Fe4S_Fe_S_CS"/>
</dbReference>
<feature type="domain" description="4Fe-4S ferredoxin-type" evidence="8">
    <location>
        <begin position="2"/>
        <end position="31"/>
    </location>
</feature>
<evidence type="ECO:0000313" key="9">
    <source>
        <dbReference type="EMBL" id="SET90919.1"/>
    </source>
</evidence>
<evidence type="ECO:0000256" key="3">
    <source>
        <dbReference type="ARBA" id="ARBA00022723"/>
    </source>
</evidence>
<dbReference type="AlphaFoldDB" id="A0A1I0I592"/>
<feature type="domain" description="4Fe-4S ferredoxin-type" evidence="8">
    <location>
        <begin position="44"/>
        <end position="75"/>
    </location>
</feature>
<dbReference type="InterPro" id="IPR017896">
    <property type="entry name" value="4Fe4S_Fe-S-bd"/>
</dbReference>
<dbReference type="GO" id="GO:0051539">
    <property type="term" value="F:4 iron, 4 sulfur cluster binding"/>
    <property type="evidence" value="ECO:0007669"/>
    <property type="project" value="UniProtKB-KW"/>
</dbReference>
<keyword evidence="7" id="KW-0411">Iron-sulfur</keyword>
<evidence type="ECO:0000259" key="8">
    <source>
        <dbReference type="PROSITE" id="PS51379"/>
    </source>
</evidence>
<evidence type="ECO:0000256" key="6">
    <source>
        <dbReference type="ARBA" id="ARBA00023004"/>
    </source>
</evidence>
<dbReference type="PANTHER" id="PTHR43177">
    <property type="entry name" value="PROTEIN NRFC"/>
    <property type="match status" value="1"/>
</dbReference>
<dbReference type="EMBL" id="FOIM01000019">
    <property type="protein sequence ID" value="SET90919.1"/>
    <property type="molecule type" value="Genomic_DNA"/>
</dbReference>
<evidence type="ECO:0000256" key="4">
    <source>
        <dbReference type="ARBA" id="ARBA00022737"/>
    </source>
</evidence>
<dbReference type="Pfam" id="PF12837">
    <property type="entry name" value="Fer4_6"/>
    <property type="match status" value="1"/>
</dbReference>
<accession>A0A1I0I592</accession>
<feature type="domain" description="4Fe-4S ferredoxin-type" evidence="8">
    <location>
        <begin position="77"/>
        <end position="106"/>
    </location>
</feature>
<keyword evidence="6" id="KW-0408">Iron</keyword>
<dbReference type="GO" id="GO:0046872">
    <property type="term" value="F:metal ion binding"/>
    <property type="evidence" value="ECO:0007669"/>
    <property type="project" value="UniProtKB-KW"/>
</dbReference>
<evidence type="ECO:0000256" key="7">
    <source>
        <dbReference type="ARBA" id="ARBA00023014"/>
    </source>
</evidence>
<evidence type="ECO:0000313" key="10">
    <source>
        <dbReference type="Proteomes" id="UP000198508"/>
    </source>
</evidence>
<evidence type="ECO:0000256" key="5">
    <source>
        <dbReference type="ARBA" id="ARBA00022982"/>
    </source>
</evidence>
<gene>
    <name evidence="9" type="ORF">SAMN05216313_1198</name>
</gene>
<keyword evidence="4" id="KW-0677">Repeat</keyword>
<dbReference type="CDD" id="cd10550">
    <property type="entry name" value="DMSOR_beta_like"/>
    <property type="match status" value="1"/>
</dbReference>
<keyword evidence="2" id="KW-0004">4Fe-4S</keyword>
<dbReference type="PANTHER" id="PTHR43177:SF5">
    <property type="entry name" value="ANAEROBIC DIMETHYL SULFOXIDE REDUCTASE CHAIN B-RELATED"/>
    <property type="match status" value="1"/>
</dbReference>
<reference evidence="10" key="1">
    <citation type="submission" date="2016-10" db="EMBL/GenBank/DDBJ databases">
        <authorList>
            <person name="Varghese N."/>
            <person name="Submissions S."/>
        </authorList>
    </citation>
    <scope>NUCLEOTIDE SEQUENCE [LARGE SCALE GENOMIC DNA]</scope>
    <source>
        <strain evidence="10">NLAE-zl-G277</strain>
    </source>
</reference>
<keyword evidence="5" id="KW-0249">Electron transport</keyword>
<dbReference type="PROSITE" id="PS51379">
    <property type="entry name" value="4FE4S_FER_2"/>
    <property type="match status" value="3"/>
</dbReference>
<protein>
    <submittedName>
        <fullName evidence="9">Fe-S-cluster-containing dehydrogenase component</fullName>
    </submittedName>
</protein>
<sequence length="160" mass="18111">MKTITIDPRKCVGCRNCEMACAYEKSKSSCEVDFANIRVNDYIEERFVVPMTCFHCEEAWCLKVCPAHAISRDPETNAVILDQTKCAGCKMCILSCPYGNIHFDHDKKVSFKCDLCGGDPRCVTHCISGALQFEEVDDAITRKRVRTDHKIKAMYLDANK</sequence>
<dbReference type="InterPro" id="IPR050954">
    <property type="entry name" value="ET_IronSulfur_Cluster-Binding"/>
</dbReference>
<dbReference type="Proteomes" id="UP000198508">
    <property type="component" value="Unassembled WGS sequence"/>
</dbReference>
<dbReference type="RefSeq" id="WP_107435581.1">
    <property type="nucleotide sequence ID" value="NZ_CATZMQ010000003.1"/>
</dbReference>
<dbReference type="SUPFAM" id="SSF54862">
    <property type="entry name" value="4Fe-4S ferredoxins"/>
    <property type="match status" value="1"/>
</dbReference>
<dbReference type="PROSITE" id="PS00198">
    <property type="entry name" value="4FE4S_FER_1"/>
    <property type="match status" value="1"/>
</dbReference>
<keyword evidence="10" id="KW-1185">Reference proteome</keyword>
<dbReference type="STRING" id="460384.SAMN05216313_1198"/>
<keyword evidence="3" id="KW-0479">Metal-binding</keyword>
<organism evidence="9 10">
    <name type="scientific">Enterocloster lavalensis</name>
    <dbReference type="NCBI Taxonomy" id="460384"/>
    <lineage>
        <taxon>Bacteria</taxon>
        <taxon>Bacillati</taxon>
        <taxon>Bacillota</taxon>
        <taxon>Clostridia</taxon>
        <taxon>Lachnospirales</taxon>
        <taxon>Lachnospiraceae</taxon>
        <taxon>Enterocloster</taxon>
    </lineage>
</organism>
<keyword evidence="1" id="KW-0813">Transport</keyword>
<dbReference type="Pfam" id="PF13247">
    <property type="entry name" value="Fer4_11"/>
    <property type="match status" value="1"/>
</dbReference>
<dbReference type="Gene3D" id="3.30.70.20">
    <property type="match status" value="2"/>
</dbReference>
<proteinExistence type="predicted"/>
<name>A0A1I0I592_9FIRM</name>
<evidence type="ECO:0000256" key="1">
    <source>
        <dbReference type="ARBA" id="ARBA00022448"/>
    </source>
</evidence>